<reference evidence="2" key="1">
    <citation type="submission" date="2021-07" db="EMBL/GenBank/DDBJ databases">
        <authorList>
            <person name="Durling M."/>
        </authorList>
    </citation>
    <scope>NUCLEOTIDE SEQUENCE</scope>
</reference>
<dbReference type="InterPro" id="IPR029058">
    <property type="entry name" value="AB_hydrolase_fold"/>
</dbReference>
<evidence type="ECO:0000259" key="1">
    <source>
        <dbReference type="Pfam" id="PF00561"/>
    </source>
</evidence>
<gene>
    <name evidence="2" type="ORF">HYALB_00007903</name>
</gene>
<proteinExistence type="predicted"/>
<name>A0A9N9LKD8_9HELO</name>
<dbReference type="AlphaFoldDB" id="A0A9N9LKD8"/>
<dbReference type="InterPro" id="IPR000073">
    <property type="entry name" value="AB_hydrolase_1"/>
</dbReference>
<keyword evidence="3" id="KW-1185">Reference proteome</keyword>
<dbReference type="Gene3D" id="3.40.50.1820">
    <property type="entry name" value="alpha/beta hydrolase"/>
    <property type="match status" value="1"/>
</dbReference>
<protein>
    <recommendedName>
        <fullName evidence="1">AB hydrolase-1 domain-containing protein</fullName>
    </recommendedName>
</protein>
<dbReference type="PANTHER" id="PTHR46331">
    <property type="entry name" value="VALACYCLOVIR HYDROLASE"/>
    <property type="match status" value="1"/>
</dbReference>
<dbReference type="Proteomes" id="UP000701801">
    <property type="component" value="Unassembled WGS sequence"/>
</dbReference>
<evidence type="ECO:0000313" key="3">
    <source>
        <dbReference type="Proteomes" id="UP000701801"/>
    </source>
</evidence>
<comment type="caution">
    <text evidence="2">The sequence shown here is derived from an EMBL/GenBank/DDBJ whole genome shotgun (WGS) entry which is preliminary data.</text>
</comment>
<dbReference type="GO" id="GO:0017171">
    <property type="term" value="F:serine hydrolase activity"/>
    <property type="evidence" value="ECO:0007669"/>
    <property type="project" value="TreeGrafter"/>
</dbReference>
<dbReference type="OrthoDB" id="408373at2759"/>
<dbReference type="PANTHER" id="PTHR46331:SF2">
    <property type="entry name" value="VALACYCLOVIR HYDROLASE"/>
    <property type="match status" value="1"/>
</dbReference>
<dbReference type="Pfam" id="PF00561">
    <property type="entry name" value="Abhydrolase_1"/>
    <property type="match status" value="1"/>
</dbReference>
<evidence type="ECO:0000313" key="2">
    <source>
        <dbReference type="EMBL" id="CAG8975698.1"/>
    </source>
</evidence>
<feature type="domain" description="AB hydrolase-1" evidence="1">
    <location>
        <begin position="20"/>
        <end position="150"/>
    </location>
</feature>
<dbReference type="SUPFAM" id="SSF53474">
    <property type="entry name" value="alpha/beta-Hydrolases"/>
    <property type="match status" value="1"/>
</dbReference>
<accession>A0A9N9LKD8</accession>
<organism evidence="2 3">
    <name type="scientific">Hymenoscyphus albidus</name>
    <dbReference type="NCBI Taxonomy" id="595503"/>
    <lineage>
        <taxon>Eukaryota</taxon>
        <taxon>Fungi</taxon>
        <taxon>Dikarya</taxon>
        <taxon>Ascomycota</taxon>
        <taxon>Pezizomycotina</taxon>
        <taxon>Leotiomycetes</taxon>
        <taxon>Helotiales</taxon>
        <taxon>Helotiaceae</taxon>
        <taxon>Hymenoscyphus</taxon>
    </lineage>
</organism>
<dbReference type="EMBL" id="CAJVRM010000147">
    <property type="protein sequence ID" value="CAG8975698.1"/>
    <property type="molecule type" value="Genomic_DNA"/>
</dbReference>
<sequence>MPSIEVPGATLHYESFGKGPLLLLIPGAQGTGAIFYDLAKLIPSFTVICLTRRGYSQSLIAGSQDMNNRLSIDANDSHLLIQKLSAEPVVVLGSSSGAVVAQRLLELHPESVKKLISYEPPSLFVLPEEIRTQATGLLEHVYATYREKGTIYAMEVFSSGLFDENDAVLLRSAMDPARGDEVRANTMFWFEFELRQYTSAPVNLDLLVAEKEKFIPAAGVLSKNGPCLGPISIMAQKMGKEVVKLPGAHFIRVKAFDQENLLCSEMMFIIPLVFWVMSHHPLLASKSIVRHNSRNKILIWDSIGICNRNRVFSNLLDWTPDVYDLVSPLQ</sequence>